<keyword evidence="1" id="KW-0106">Calcium</keyword>
<dbReference type="InterPro" id="IPR011992">
    <property type="entry name" value="EF-hand-dom_pair"/>
</dbReference>
<comment type="caution">
    <text evidence="2">The sequence shown here is derived from an EMBL/GenBank/DDBJ whole genome shotgun (WGS) entry which is preliminary data.</text>
</comment>
<evidence type="ECO:0000256" key="1">
    <source>
        <dbReference type="ARBA" id="ARBA00022837"/>
    </source>
</evidence>
<sequence length="183" mass="20752">MGGVLNNMTYQKPLISPALQRLSIPKLRELHTKMINLSMSFAMTYEEFKEIFNESDFNVWDTDSNGVIEGLEVLAGLVLFADACPDDKVQFLFNLFDFNREDAISRTDLQLLAYVTLTSVCKILGYSRDINIQEPSQTVANYFHSNVKINFSALLEFCLHSQQVTQLLTVVNSSINNRSQSHS</sequence>
<evidence type="ECO:0000313" key="2">
    <source>
        <dbReference type="EMBL" id="CAG9336008.1"/>
    </source>
</evidence>
<dbReference type="Gene3D" id="1.10.238.10">
    <property type="entry name" value="EF-hand"/>
    <property type="match status" value="1"/>
</dbReference>
<dbReference type="InterPro" id="IPR018247">
    <property type="entry name" value="EF_Hand_1_Ca_BS"/>
</dbReference>
<protein>
    <recommendedName>
        <fullName evidence="4">Calmodulin</fullName>
    </recommendedName>
</protein>
<proteinExistence type="predicted"/>
<organism evidence="2 3">
    <name type="scientific">Blepharisma stoltei</name>
    <dbReference type="NCBI Taxonomy" id="1481888"/>
    <lineage>
        <taxon>Eukaryota</taxon>
        <taxon>Sar</taxon>
        <taxon>Alveolata</taxon>
        <taxon>Ciliophora</taxon>
        <taxon>Postciliodesmatophora</taxon>
        <taxon>Heterotrichea</taxon>
        <taxon>Heterotrichida</taxon>
        <taxon>Blepharismidae</taxon>
        <taxon>Blepharisma</taxon>
    </lineage>
</organism>
<dbReference type="PROSITE" id="PS00018">
    <property type="entry name" value="EF_HAND_1"/>
    <property type="match status" value="2"/>
</dbReference>
<keyword evidence="3" id="KW-1185">Reference proteome</keyword>
<accession>A0AAU9KBX8</accession>
<dbReference type="AlphaFoldDB" id="A0AAU9KBX8"/>
<reference evidence="2" key="1">
    <citation type="submission" date="2021-09" db="EMBL/GenBank/DDBJ databases">
        <authorList>
            <consortium name="AG Swart"/>
            <person name="Singh M."/>
            <person name="Singh A."/>
            <person name="Seah K."/>
            <person name="Emmerich C."/>
        </authorList>
    </citation>
    <scope>NUCLEOTIDE SEQUENCE</scope>
    <source>
        <strain evidence="2">ATCC30299</strain>
    </source>
</reference>
<gene>
    <name evidence="2" type="ORF">BSTOLATCC_MIC65316</name>
</gene>
<evidence type="ECO:0000313" key="3">
    <source>
        <dbReference type="Proteomes" id="UP001162131"/>
    </source>
</evidence>
<name>A0AAU9KBX8_9CILI</name>
<dbReference type="SUPFAM" id="SSF47473">
    <property type="entry name" value="EF-hand"/>
    <property type="match status" value="1"/>
</dbReference>
<evidence type="ECO:0008006" key="4">
    <source>
        <dbReference type="Google" id="ProtNLM"/>
    </source>
</evidence>
<dbReference type="Proteomes" id="UP001162131">
    <property type="component" value="Unassembled WGS sequence"/>
</dbReference>
<dbReference type="EMBL" id="CAJZBQ010000063">
    <property type="protein sequence ID" value="CAG9336008.1"/>
    <property type="molecule type" value="Genomic_DNA"/>
</dbReference>